<evidence type="ECO:0000256" key="5">
    <source>
        <dbReference type="RuleBase" id="RU365059"/>
    </source>
</evidence>
<dbReference type="PANTHER" id="PTHR21231:SF3">
    <property type="entry name" value="GPN-LOOP GTPASE 2"/>
    <property type="match status" value="1"/>
</dbReference>
<dbReference type="Pfam" id="PF03029">
    <property type="entry name" value="ATP_bind_1"/>
    <property type="match status" value="1"/>
</dbReference>
<dbReference type="GO" id="GO:0003924">
    <property type="term" value="F:GTPase activity"/>
    <property type="evidence" value="ECO:0007669"/>
    <property type="project" value="TreeGrafter"/>
</dbReference>
<dbReference type="InterPro" id="IPR004130">
    <property type="entry name" value="Gpn"/>
</dbReference>
<protein>
    <recommendedName>
        <fullName evidence="5">GPN-loop GTPase 2</fullName>
    </recommendedName>
</protein>
<gene>
    <name evidence="6" type="ORF">LPJ64_003667</name>
</gene>
<comment type="function">
    <text evidence="5">Small GTPase required for proper localization of RNA polymerase II and III (RNAPII and RNAPIII). May act at an RNAP assembly step prior to nuclear import.</text>
</comment>
<dbReference type="Gene3D" id="3.40.50.300">
    <property type="entry name" value="P-loop containing nucleotide triphosphate hydrolases"/>
    <property type="match status" value="1"/>
</dbReference>
<comment type="caution">
    <text evidence="6">The sequence shown here is derived from an EMBL/GenBank/DDBJ whole genome shotgun (WGS) entry which is preliminary data.</text>
</comment>
<keyword evidence="4 5" id="KW-0342">GTP-binding</keyword>
<evidence type="ECO:0000313" key="6">
    <source>
        <dbReference type="EMBL" id="KAJ1644683.1"/>
    </source>
</evidence>
<dbReference type="SUPFAM" id="SSF52540">
    <property type="entry name" value="P-loop containing nucleoside triphosphate hydrolases"/>
    <property type="match status" value="1"/>
</dbReference>
<proteinExistence type="inferred from homology"/>
<dbReference type="Proteomes" id="UP001145021">
    <property type="component" value="Unassembled WGS sequence"/>
</dbReference>
<dbReference type="GO" id="GO:0005525">
    <property type="term" value="F:GTP binding"/>
    <property type="evidence" value="ECO:0007669"/>
    <property type="project" value="UniProtKB-KW"/>
</dbReference>
<accession>A0A9W7XKF3</accession>
<evidence type="ECO:0000256" key="4">
    <source>
        <dbReference type="ARBA" id="ARBA00023134"/>
    </source>
</evidence>
<name>A0A9W7XKF3_9FUNG</name>
<keyword evidence="7" id="KW-1185">Reference proteome</keyword>
<reference evidence="6" key="1">
    <citation type="submission" date="2022-07" db="EMBL/GenBank/DDBJ databases">
        <title>Phylogenomic reconstructions and comparative analyses of Kickxellomycotina fungi.</title>
        <authorList>
            <person name="Reynolds N.K."/>
            <person name="Stajich J.E."/>
            <person name="Barry K."/>
            <person name="Grigoriev I.V."/>
            <person name="Crous P."/>
            <person name="Smith M.E."/>
        </authorList>
    </citation>
    <scope>NUCLEOTIDE SEQUENCE</scope>
    <source>
        <strain evidence="6">NBRC 105413</strain>
    </source>
</reference>
<sequence length="332" mass="37126">MPFGHIVIGPPGSGKTTYCNGMYQFLTALGRKAVVVNLDPANESMAYECAVNIEDLITLDDAMAAYQLGPNGGMVYCIEYLEKNIQWLTDQLSKHEDSYFIFDCPGQVELYTHNESIKNIVRLLEKQGFRLACVHLVDASYCTEASRFISVLLLSLTTMTMLEMPHVNVLSKIDLLNQLGELDFSLEYYTSVMDLEYLLRHLNENETSERFYKLNSTICELIEDFSLVGFSTLCINDKHSVAALLKEIDKANGYIFGALTEGNESILLAADSTDLLAEAREAQVRYGLMTKPPDENSSAASNQKLDAVVRKLSIKEHDPETVSIELADSERQ</sequence>
<dbReference type="FunFam" id="3.40.50.300:FF:000338">
    <property type="entry name" value="GPN-loop GTPase 2"/>
    <property type="match status" value="1"/>
</dbReference>
<evidence type="ECO:0000256" key="1">
    <source>
        <dbReference type="ARBA" id="ARBA00005290"/>
    </source>
</evidence>
<comment type="subunit">
    <text evidence="5">Binds to RNA polymerase II (RNAPII).</text>
</comment>
<dbReference type="InterPro" id="IPR027417">
    <property type="entry name" value="P-loop_NTPase"/>
</dbReference>
<dbReference type="PANTHER" id="PTHR21231">
    <property type="entry name" value="XPA-BINDING PROTEIN 1-RELATED"/>
    <property type="match status" value="1"/>
</dbReference>
<evidence type="ECO:0000313" key="7">
    <source>
        <dbReference type="Proteomes" id="UP001145021"/>
    </source>
</evidence>
<keyword evidence="3 5" id="KW-0378">Hydrolase</keyword>
<dbReference type="InterPro" id="IPR030231">
    <property type="entry name" value="Gpn2"/>
</dbReference>
<evidence type="ECO:0000256" key="2">
    <source>
        <dbReference type="ARBA" id="ARBA00022741"/>
    </source>
</evidence>
<dbReference type="AlphaFoldDB" id="A0A9W7XKF3"/>
<keyword evidence="2 5" id="KW-0547">Nucleotide-binding</keyword>
<dbReference type="GO" id="GO:0005737">
    <property type="term" value="C:cytoplasm"/>
    <property type="evidence" value="ECO:0007669"/>
    <property type="project" value="TreeGrafter"/>
</dbReference>
<comment type="similarity">
    <text evidence="1 5">Belongs to the GPN-loop GTPase family.</text>
</comment>
<evidence type="ECO:0000256" key="3">
    <source>
        <dbReference type="ARBA" id="ARBA00022801"/>
    </source>
</evidence>
<organism evidence="6 7">
    <name type="scientific">Coemansia asiatica</name>
    <dbReference type="NCBI Taxonomy" id="1052880"/>
    <lineage>
        <taxon>Eukaryota</taxon>
        <taxon>Fungi</taxon>
        <taxon>Fungi incertae sedis</taxon>
        <taxon>Zoopagomycota</taxon>
        <taxon>Kickxellomycotina</taxon>
        <taxon>Kickxellomycetes</taxon>
        <taxon>Kickxellales</taxon>
        <taxon>Kickxellaceae</taxon>
        <taxon>Coemansia</taxon>
    </lineage>
</organism>
<dbReference type="CDD" id="cd17871">
    <property type="entry name" value="GPN2"/>
    <property type="match status" value="1"/>
</dbReference>
<dbReference type="EMBL" id="JANBOH010000149">
    <property type="protein sequence ID" value="KAJ1644683.1"/>
    <property type="molecule type" value="Genomic_DNA"/>
</dbReference>